<feature type="region of interest" description="Disordered" evidence="1">
    <location>
        <begin position="93"/>
        <end position="119"/>
    </location>
</feature>
<proteinExistence type="predicted"/>
<sequence length="119" mass="13125">MRDLAGETVSDEFLYSLWINRIPSSVRGILSVADTSNLNNLAALADKVLDYTTSSCVMATSSSAVGESPLALRSLSNLEHRLQSVEKQLSDLTKVIHSRRSQSEDRSRRSRSRTPDRSG</sequence>
<dbReference type="EMBL" id="JAIFRP010004919">
    <property type="protein sequence ID" value="KAK2574784.1"/>
    <property type="molecule type" value="Genomic_DNA"/>
</dbReference>
<organism evidence="2 3">
    <name type="scientific">Odynerus spinipes</name>
    <dbReference type="NCBI Taxonomy" id="1348599"/>
    <lineage>
        <taxon>Eukaryota</taxon>
        <taxon>Metazoa</taxon>
        <taxon>Ecdysozoa</taxon>
        <taxon>Arthropoda</taxon>
        <taxon>Hexapoda</taxon>
        <taxon>Insecta</taxon>
        <taxon>Pterygota</taxon>
        <taxon>Neoptera</taxon>
        <taxon>Endopterygota</taxon>
        <taxon>Hymenoptera</taxon>
        <taxon>Apocrita</taxon>
        <taxon>Aculeata</taxon>
        <taxon>Vespoidea</taxon>
        <taxon>Vespidae</taxon>
        <taxon>Eumeninae</taxon>
        <taxon>Odynerus</taxon>
    </lineage>
</organism>
<dbReference type="Proteomes" id="UP001258017">
    <property type="component" value="Unassembled WGS sequence"/>
</dbReference>
<feature type="compositionally biased region" description="Basic and acidic residues" evidence="1">
    <location>
        <begin position="101"/>
        <end position="119"/>
    </location>
</feature>
<evidence type="ECO:0000313" key="2">
    <source>
        <dbReference type="EMBL" id="KAK2574784.1"/>
    </source>
</evidence>
<accession>A0AAD9R810</accession>
<name>A0AAD9R810_9HYME</name>
<evidence type="ECO:0000313" key="3">
    <source>
        <dbReference type="Proteomes" id="UP001258017"/>
    </source>
</evidence>
<dbReference type="AlphaFoldDB" id="A0AAD9R810"/>
<reference evidence="2" key="2">
    <citation type="journal article" date="2023" name="Commun. Biol.">
        <title>Intrasexual cuticular hydrocarbon dimorphism in a wasp sheds light on hydrocarbon biosynthesis genes in Hymenoptera.</title>
        <authorList>
            <person name="Moris V.C."/>
            <person name="Podsiadlowski L."/>
            <person name="Martin S."/>
            <person name="Oeyen J.P."/>
            <person name="Donath A."/>
            <person name="Petersen M."/>
            <person name="Wilbrandt J."/>
            <person name="Misof B."/>
            <person name="Liedtke D."/>
            <person name="Thamm M."/>
            <person name="Scheiner R."/>
            <person name="Schmitt T."/>
            <person name="Niehuis O."/>
        </authorList>
    </citation>
    <scope>NUCLEOTIDE SEQUENCE</scope>
    <source>
        <strain evidence="2">GBR_01_08_01A</strain>
    </source>
</reference>
<comment type="caution">
    <text evidence="2">The sequence shown here is derived from an EMBL/GenBank/DDBJ whole genome shotgun (WGS) entry which is preliminary data.</text>
</comment>
<gene>
    <name evidence="2" type="ORF">KPH14_012998</name>
</gene>
<dbReference type="PANTHER" id="PTHR33327">
    <property type="entry name" value="ENDONUCLEASE"/>
    <property type="match status" value="1"/>
</dbReference>
<evidence type="ECO:0000256" key="1">
    <source>
        <dbReference type="SAM" id="MobiDB-lite"/>
    </source>
</evidence>
<keyword evidence="3" id="KW-1185">Reference proteome</keyword>
<feature type="non-terminal residue" evidence="2">
    <location>
        <position position="119"/>
    </location>
</feature>
<protein>
    <submittedName>
        <fullName evidence="2">Uncharacterized protein</fullName>
    </submittedName>
</protein>
<reference evidence="2" key="1">
    <citation type="submission" date="2021-08" db="EMBL/GenBank/DDBJ databases">
        <authorList>
            <person name="Misof B."/>
            <person name="Oliver O."/>
            <person name="Podsiadlowski L."/>
            <person name="Donath A."/>
            <person name="Peters R."/>
            <person name="Mayer C."/>
            <person name="Rust J."/>
            <person name="Gunkel S."/>
            <person name="Lesny P."/>
            <person name="Martin S."/>
            <person name="Oeyen J.P."/>
            <person name="Petersen M."/>
            <person name="Panagiotis P."/>
            <person name="Wilbrandt J."/>
            <person name="Tanja T."/>
        </authorList>
    </citation>
    <scope>NUCLEOTIDE SEQUENCE</scope>
    <source>
        <strain evidence="2">GBR_01_08_01A</strain>
        <tissue evidence="2">Thorax + abdomen</tissue>
    </source>
</reference>
<dbReference type="PANTHER" id="PTHR33327:SF3">
    <property type="entry name" value="RNA-DIRECTED DNA POLYMERASE"/>
    <property type="match status" value="1"/>
</dbReference>